<gene>
    <name evidence="1" type="ORF">DN069_01630</name>
</gene>
<comment type="caution">
    <text evidence="1">The sequence shown here is derived from an EMBL/GenBank/DDBJ whole genome shotgun (WGS) entry which is preliminary data.</text>
</comment>
<keyword evidence="2" id="KW-1185">Reference proteome</keyword>
<proteinExistence type="predicted"/>
<dbReference type="PANTHER" id="PTHR10151">
    <property type="entry name" value="ECTONUCLEOTIDE PYROPHOSPHATASE/PHOSPHODIESTERASE"/>
    <property type="match status" value="1"/>
</dbReference>
<accession>A0A2X0IV32</accession>
<name>A0A2X0IV32_9ACTN</name>
<evidence type="ECO:0000313" key="2">
    <source>
        <dbReference type="Proteomes" id="UP000248889"/>
    </source>
</evidence>
<dbReference type="PANTHER" id="PTHR10151:SF120">
    <property type="entry name" value="BIS(5'-ADENOSYL)-TRIPHOSPHATASE"/>
    <property type="match status" value="1"/>
</dbReference>
<organism evidence="1 2">
    <name type="scientific">Streptacidiphilus pinicola</name>
    <dbReference type="NCBI Taxonomy" id="2219663"/>
    <lineage>
        <taxon>Bacteria</taxon>
        <taxon>Bacillati</taxon>
        <taxon>Actinomycetota</taxon>
        <taxon>Actinomycetes</taxon>
        <taxon>Kitasatosporales</taxon>
        <taxon>Streptomycetaceae</taxon>
        <taxon>Streptacidiphilus</taxon>
    </lineage>
</organism>
<dbReference type="OrthoDB" id="8355658at2"/>
<evidence type="ECO:0000313" key="1">
    <source>
        <dbReference type="EMBL" id="RAG87261.1"/>
    </source>
</evidence>
<dbReference type="Pfam" id="PF01663">
    <property type="entry name" value="Phosphodiest"/>
    <property type="match status" value="1"/>
</dbReference>
<protein>
    <submittedName>
        <fullName evidence="1">Phosphodiesterase</fullName>
    </submittedName>
</protein>
<dbReference type="AlphaFoldDB" id="A0A2X0IV32"/>
<dbReference type="Proteomes" id="UP000248889">
    <property type="component" value="Unassembled WGS sequence"/>
</dbReference>
<dbReference type="SUPFAM" id="SSF53649">
    <property type="entry name" value="Alkaline phosphatase-like"/>
    <property type="match status" value="1"/>
</dbReference>
<dbReference type="EMBL" id="QKYN01000008">
    <property type="protein sequence ID" value="RAG87261.1"/>
    <property type="molecule type" value="Genomic_DNA"/>
</dbReference>
<sequence length="584" mass="60678">MRSPGRGPTAHSIDCSVTARSALPTHGVVVTKKTIRLTTAIGAAGVLVGVIASQATAQASTAAAQRPAAAAKHVLLLSVDGLHQTDLAWYVAQHPKSALARLVHGGTEFTHAQTTIPSDSFPGMVAQVTGGTPGTTGVYYDDTYSSALFPVGTTNCKTAKLGAEVDLTEDIDKNKNSIDAGQGLKNLPQNILAMSGNPLTNIDRSKLPVDPKTCKPILPSSYLRANTVFSVAQKAGLRTAWSDKHIAYQILDGASGSGIDDMFSPEINSQAIGYPAGTDWTQTNSATEKYDTYKVDAVLNEIDGKDHSGAKHVGTPAIFGMNFQSVSTAQKLPTSDSLTGGYSKAGTPGPLVAKNLAFVDAQVGRLLAELKKDGLARTTTVILSAKHGQSPTKPAALTRIDDGKLIDGLNAAWKKAHPKATADLVAHAVDDDGVLMWLSDRSQAAADFAKHYLLAQSGFGTDINKAPKAFTRGGLQTVYAGAAAATYFGTTVNDDRVPQIFGISQYGVVYTGGTGKIAEHGGAHADDLDVPLVVSGAGATQGAVFGGGVHTTSIAPTILQLLGLDPQSLTAVRADRTPVLPLKR</sequence>
<reference evidence="1 2" key="1">
    <citation type="submission" date="2018-06" db="EMBL/GenBank/DDBJ databases">
        <title>Streptacidiphilus pinicola sp. nov., isolated from pine grove soil.</title>
        <authorList>
            <person name="Roh S.G."/>
            <person name="Park S."/>
            <person name="Kim M.-K."/>
            <person name="Yun B.-R."/>
            <person name="Park J."/>
            <person name="Kim M.J."/>
            <person name="Kim Y.S."/>
            <person name="Kim S.B."/>
        </authorList>
    </citation>
    <scope>NUCLEOTIDE SEQUENCE [LARGE SCALE GENOMIC DNA]</scope>
    <source>
        <strain evidence="1 2">MMS16-CNU450</strain>
    </source>
</reference>
<dbReference type="Gene3D" id="3.40.720.10">
    <property type="entry name" value="Alkaline Phosphatase, subunit A"/>
    <property type="match status" value="2"/>
</dbReference>
<dbReference type="GO" id="GO:0016787">
    <property type="term" value="F:hydrolase activity"/>
    <property type="evidence" value="ECO:0007669"/>
    <property type="project" value="UniProtKB-ARBA"/>
</dbReference>
<dbReference type="InterPro" id="IPR017850">
    <property type="entry name" value="Alkaline_phosphatase_core_sf"/>
</dbReference>
<dbReference type="InterPro" id="IPR002591">
    <property type="entry name" value="Phosphodiest/P_Trfase"/>
</dbReference>